<organism evidence="2 3">
    <name type="scientific">Larsenimonas suaedae</name>
    <dbReference type="NCBI Taxonomy" id="1851019"/>
    <lineage>
        <taxon>Bacteria</taxon>
        <taxon>Pseudomonadati</taxon>
        <taxon>Pseudomonadota</taxon>
        <taxon>Gammaproteobacteria</taxon>
        <taxon>Oceanospirillales</taxon>
        <taxon>Halomonadaceae</taxon>
        <taxon>Larsenimonas</taxon>
    </lineage>
</organism>
<sequence>MPDRPPREDMRRSKTLNALILVTLVTVIVALGYLGNYYLGVGSSHQITWYPTNPFCNVAERRCTASLGQRGEISLSLDKRETVHDALIQASVSSLKPSKVDVLLEARDRGRVVETMTLDKIAPHRFVGRLPLDWCNVPHMRWRLKVVVHSGQQNLGGWFDFDTTCKNGRAVSALESSAR</sequence>
<protein>
    <submittedName>
        <fullName evidence="2">Uncharacterized protein</fullName>
    </submittedName>
</protein>
<comment type="caution">
    <text evidence="2">The sequence shown here is derived from an EMBL/GenBank/DDBJ whole genome shotgun (WGS) entry which is preliminary data.</text>
</comment>
<keyword evidence="1" id="KW-1133">Transmembrane helix</keyword>
<evidence type="ECO:0000256" key="1">
    <source>
        <dbReference type="SAM" id="Phobius"/>
    </source>
</evidence>
<proteinExistence type="predicted"/>
<keyword evidence="1" id="KW-0812">Transmembrane</keyword>
<evidence type="ECO:0000313" key="2">
    <source>
        <dbReference type="EMBL" id="MDR5897086.1"/>
    </source>
</evidence>
<name>A0ABU1GYG4_9GAMM</name>
<accession>A0ABU1GYG4</accession>
<evidence type="ECO:0000313" key="3">
    <source>
        <dbReference type="Proteomes" id="UP001269375"/>
    </source>
</evidence>
<keyword evidence="1" id="KW-0472">Membrane</keyword>
<reference evidence="2 3" key="1">
    <citation type="submission" date="2023-04" db="EMBL/GenBank/DDBJ databases">
        <title>A long-awaited taxogenomic arrangement of the family Halomonadaceae.</title>
        <authorList>
            <person name="De La Haba R."/>
            <person name="Chuvochina M."/>
            <person name="Wittouck S."/>
            <person name="Arahal D.R."/>
            <person name="Sanchez-Porro C."/>
            <person name="Hugenholtz P."/>
            <person name="Ventosa A."/>
        </authorList>
    </citation>
    <scope>NUCLEOTIDE SEQUENCE [LARGE SCALE GENOMIC DNA]</scope>
    <source>
        <strain evidence="2 3">DSM 22428</strain>
    </source>
</reference>
<dbReference type="Proteomes" id="UP001269375">
    <property type="component" value="Unassembled WGS sequence"/>
</dbReference>
<gene>
    <name evidence="2" type="ORF">QC825_13505</name>
</gene>
<dbReference type="RefSeq" id="WP_251595109.1">
    <property type="nucleotide sequence ID" value="NZ_JAMLJI010000004.1"/>
</dbReference>
<keyword evidence="3" id="KW-1185">Reference proteome</keyword>
<feature type="transmembrane region" description="Helical" evidence="1">
    <location>
        <begin position="16"/>
        <end position="39"/>
    </location>
</feature>
<dbReference type="EMBL" id="JARWAO010000008">
    <property type="protein sequence ID" value="MDR5897086.1"/>
    <property type="molecule type" value="Genomic_DNA"/>
</dbReference>